<organism evidence="1 2">
    <name type="scientific">Blumeria hordei</name>
    <name type="common">Barley powdery mildew</name>
    <name type="synonym">Blumeria graminis f. sp. hordei</name>
    <dbReference type="NCBI Taxonomy" id="2867405"/>
    <lineage>
        <taxon>Eukaryota</taxon>
        <taxon>Fungi</taxon>
        <taxon>Dikarya</taxon>
        <taxon>Ascomycota</taxon>
        <taxon>Pezizomycotina</taxon>
        <taxon>Leotiomycetes</taxon>
        <taxon>Erysiphales</taxon>
        <taxon>Erysiphaceae</taxon>
        <taxon>Blumeria</taxon>
    </lineage>
</organism>
<protein>
    <submittedName>
        <fullName evidence="1">Uncharacterized protein</fullName>
    </submittedName>
</protein>
<accession>A0A383UK52</accession>
<evidence type="ECO:0000313" key="2">
    <source>
        <dbReference type="Proteomes" id="UP000275772"/>
    </source>
</evidence>
<name>A0A383UK52_BLUHO</name>
<dbReference type="VEuPathDB" id="FungiDB:BLGHR1_10368"/>
<gene>
    <name evidence="1" type="ORF">BLGHR1_10368</name>
</gene>
<dbReference type="AlphaFoldDB" id="A0A383UK52"/>
<sequence>MMDLDDPENNPEISSPVATLDYNDHFERSSLGSALAKCVQTATFRVKEAENLFGNIVNALDQQCNNLTPSSLPENQRKALLLFLKDLSNVAGSHFTACISGIILEPTVIALGENERRRFYQPATTTPTYVRETSQIDNITG</sequence>
<dbReference type="EMBL" id="UNSH01000001">
    <property type="protein sequence ID" value="SZE99618.1"/>
    <property type="molecule type" value="Genomic_DNA"/>
</dbReference>
<dbReference type="Proteomes" id="UP000275772">
    <property type="component" value="Unassembled WGS sequence"/>
</dbReference>
<reference evidence="1 2" key="1">
    <citation type="submission" date="2017-11" db="EMBL/GenBank/DDBJ databases">
        <authorList>
            <person name="Kracher B."/>
        </authorList>
    </citation>
    <scope>NUCLEOTIDE SEQUENCE [LARGE SCALE GENOMIC DNA]</scope>
    <source>
        <strain evidence="1 2">RACE1</strain>
    </source>
</reference>
<evidence type="ECO:0000313" key="1">
    <source>
        <dbReference type="EMBL" id="SZE99618.1"/>
    </source>
</evidence>
<proteinExistence type="predicted"/>